<dbReference type="PANTHER" id="PTHR33332">
    <property type="entry name" value="REVERSE TRANSCRIPTASE DOMAIN-CONTAINING PROTEIN"/>
    <property type="match status" value="1"/>
</dbReference>
<proteinExistence type="predicted"/>
<name>A0A8R2NSV8_ACYPI</name>
<evidence type="ECO:0000313" key="1">
    <source>
        <dbReference type="EnsemblMetazoa" id="XP_029346800.1"/>
    </source>
</evidence>
<dbReference type="KEGG" id="api:115034324"/>
<dbReference type="RefSeq" id="XP_029346800.1">
    <property type="nucleotide sequence ID" value="XM_029490940.1"/>
</dbReference>
<dbReference type="OrthoDB" id="6603874at2759"/>
<evidence type="ECO:0000313" key="2">
    <source>
        <dbReference type="Proteomes" id="UP000007819"/>
    </source>
</evidence>
<dbReference type="EnsemblMetazoa" id="XM_029490940.1">
    <property type="protein sequence ID" value="XP_029346800.1"/>
    <property type="gene ID" value="LOC115034324"/>
</dbReference>
<sequence length="137" mass="15527">MIFTCKSCLIRFNYLVSGSSLVPLDKSVNDLGFVFDPKLDPSLHIEQIFCKALKTLGFVKQVAAKFKLVSPLKALYCSLVRPILEYGSVIWDPQTACNSVMLEKVQRKFLSYVSNTLKIECPYHDYTPILKSLKLDT</sequence>
<dbReference type="Proteomes" id="UP000007819">
    <property type="component" value="Chromosome A2"/>
</dbReference>
<reference evidence="1" key="2">
    <citation type="submission" date="2022-06" db="UniProtKB">
        <authorList>
            <consortium name="EnsemblMetazoa"/>
        </authorList>
    </citation>
    <scope>IDENTIFICATION</scope>
</reference>
<protein>
    <submittedName>
        <fullName evidence="1">Uncharacterized protein</fullName>
    </submittedName>
</protein>
<accession>A0A8R2NSV8</accession>
<organism evidence="1 2">
    <name type="scientific">Acyrthosiphon pisum</name>
    <name type="common">Pea aphid</name>
    <dbReference type="NCBI Taxonomy" id="7029"/>
    <lineage>
        <taxon>Eukaryota</taxon>
        <taxon>Metazoa</taxon>
        <taxon>Ecdysozoa</taxon>
        <taxon>Arthropoda</taxon>
        <taxon>Hexapoda</taxon>
        <taxon>Insecta</taxon>
        <taxon>Pterygota</taxon>
        <taxon>Neoptera</taxon>
        <taxon>Paraneoptera</taxon>
        <taxon>Hemiptera</taxon>
        <taxon>Sternorrhyncha</taxon>
        <taxon>Aphidomorpha</taxon>
        <taxon>Aphidoidea</taxon>
        <taxon>Aphididae</taxon>
        <taxon>Macrosiphini</taxon>
        <taxon>Acyrthosiphon</taxon>
    </lineage>
</organism>
<reference evidence="2" key="1">
    <citation type="submission" date="2010-06" db="EMBL/GenBank/DDBJ databases">
        <authorList>
            <person name="Jiang H."/>
            <person name="Abraham K."/>
            <person name="Ali S."/>
            <person name="Alsbrooks S.L."/>
            <person name="Anim B.N."/>
            <person name="Anosike U.S."/>
            <person name="Attaway T."/>
            <person name="Bandaranaike D.P."/>
            <person name="Battles P.K."/>
            <person name="Bell S.N."/>
            <person name="Bell A.V."/>
            <person name="Beltran B."/>
            <person name="Bickham C."/>
            <person name="Bustamante Y."/>
            <person name="Caleb T."/>
            <person name="Canada A."/>
            <person name="Cardenas V."/>
            <person name="Carter K."/>
            <person name="Chacko J."/>
            <person name="Chandrabose M.N."/>
            <person name="Chavez D."/>
            <person name="Chavez A."/>
            <person name="Chen L."/>
            <person name="Chu H.-S."/>
            <person name="Claassen K.J."/>
            <person name="Cockrell R."/>
            <person name="Collins M."/>
            <person name="Cooper J.A."/>
            <person name="Cree A."/>
            <person name="Curry S.M."/>
            <person name="Da Y."/>
            <person name="Dao M.D."/>
            <person name="Das B."/>
            <person name="Davila M.-L."/>
            <person name="Davy-Carroll L."/>
            <person name="Denson S."/>
            <person name="Dinh H."/>
            <person name="Ebong V.E."/>
            <person name="Edwards J.R."/>
            <person name="Egan A."/>
            <person name="El-Daye J."/>
            <person name="Escobedo L."/>
            <person name="Fernandez S."/>
            <person name="Fernando P.R."/>
            <person name="Flagg N."/>
            <person name="Forbes L.D."/>
            <person name="Fowler R.G."/>
            <person name="Fu Q."/>
            <person name="Gabisi R.A."/>
            <person name="Ganer J."/>
            <person name="Garbino Pronczuk A."/>
            <person name="Garcia R.M."/>
            <person name="Garner T."/>
            <person name="Garrett T.E."/>
            <person name="Gonzalez D.A."/>
            <person name="Hamid H."/>
            <person name="Hawkins E.S."/>
            <person name="Hirani K."/>
            <person name="Hogues M.E."/>
            <person name="Hollins B."/>
            <person name="Hsiao C.-H."/>
            <person name="Jabil R."/>
            <person name="James M.L."/>
            <person name="Jhangiani S.N."/>
            <person name="Johnson B."/>
            <person name="Johnson Q."/>
            <person name="Joshi V."/>
            <person name="Kalu J.B."/>
            <person name="Kam C."/>
            <person name="Kashfia A."/>
            <person name="Keebler J."/>
            <person name="Kisamo H."/>
            <person name="Kovar C.L."/>
            <person name="Lago L.A."/>
            <person name="Lai C.-Y."/>
            <person name="Laidlaw J."/>
            <person name="Lara F."/>
            <person name="Le T.-K."/>
            <person name="Lee S.L."/>
            <person name="Legall F.H."/>
            <person name="Lemon S.J."/>
            <person name="Lewis L.R."/>
            <person name="Li B."/>
            <person name="Liu Y."/>
            <person name="Liu Y.-S."/>
            <person name="Lopez J."/>
            <person name="Lozado R.J."/>
            <person name="Lu J."/>
            <person name="Madu R.C."/>
            <person name="Maheshwari M."/>
            <person name="Maheshwari R."/>
            <person name="Malloy K."/>
            <person name="Martinez E."/>
            <person name="Mathew T."/>
            <person name="Mercado I.C."/>
            <person name="Mercado C."/>
            <person name="Meyer B."/>
            <person name="Montgomery K."/>
            <person name="Morgan M.B."/>
            <person name="Munidasa M."/>
            <person name="Nazareth L.V."/>
            <person name="Nelson J."/>
            <person name="Ng B.M."/>
            <person name="Nguyen N.B."/>
            <person name="Nguyen P.Q."/>
            <person name="Nguyen T."/>
            <person name="Obregon M."/>
            <person name="Okwuonu G.O."/>
            <person name="Onwere C.G."/>
            <person name="Orozco G."/>
            <person name="Parra A."/>
            <person name="Patel S."/>
            <person name="Patil S."/>
            <person name="Perez A."/>
            <person name="Perez Y."/>
            <person name="Pham C."/>
            <person name="Primus E.L."/>
            <person name="Pu L.-L."/>
            <person name="Puazo M."/>
            <person name="Qin X."/>
            <person name="Quiroz J.B."/>
            <person name="Reese J."/>
            <person name="Richards S."/>
            <person name="Rives C.M."/>
            <person name="Robberts R."/>
            <person name="Ruiz S.J."/>
            <person name="Ruiz M.J."/>
            <person name="Santibanez J."/>
            <person name="Schneider B.W."/>
            <person name="Sisson I."/>
            <person name="Smith M."/>
            <person name="Sodergren E."/>
            <person name="Song X.-Z."/>
            <person name="Song B.B."/>
            <person name="Summersgill H."/>
            <person name="Thelus R."/>
            <person name="Thornton R.D."/>
            <person name="Trejos Z.Y."/>
            <person name="Usmani K."/>
            <person name="Vattathil S."/>
            <person name="Villasana D."/>
            <person name="Walker D.L."/>
            <person name="Wang S."/>
            <person name="Wang K."/>
            <person name="White C.S."/>
            <person name="Williams A.C."/>
            <person name="Williamson J."/>
            <person name="Wilson K."/>
            <person name="Woghiren I.O."/>
            <person name="Woodworth J.R."/>
            <person name="Worley K.C."/>
            <person name="Wright R.A."/>
            <person name="Wu W."/>
            <person name="Young L."/>
            <person name="Zhang L."/>
            <person name="Zhang J."/>
            <person name="Zhu Y."/>
            <person name="Muzny D.M."/>
            <person name="Weinstock G."/>
            <person name="Gibbs R.A."/>
        </authorList>
    </citation>
    <scope>NUCLEOTIDE SEQUENCE [LARGE SCALE GENOMIC DNA]</scope>
    <source>
        <strain evidence="2">LSR1</strain>
    </source>
</reference>
<dbReference type="AlphaFoldDB" id="A0A8R2NSV8"/>
<dbReference type="GeneID" id="115034324"/>
<keyword evidence="2" id="KW-1185">Reference proteome</keyword>